<dbReference type="Proteomes" id="UP000698242">
    <property type="component" value="Unassembled WGS sequence"/>
</dbReference>
<feature type="non-terminal residue" evidence="1">
    <location>
        <position position="1"/>
    </location>
</feature>
<protein>
    <submittedName>
        <fullName evidence="1">Uncharacterized protein</fullName>
    </submittedName>
</protein>
<comment type="caution">
    <text evidence="1">The sequence shown here is derived from an EMBL/GenBank/DDBJ whole genome shotgun (WGS) entry which is preliminary data.</text>
</comment>
<gene>
    <name evidence="1" type="ORF">PMES_03351</name>
</gene>
<dbReference type="AlphaFoldDB" id="A0A921NPG3"/>
<reference evidence="1" key="1">
    <citation type="submission" date="2013-03" db="EMBL/GenBank/DDBJ databases">
        <title>Genome Sequence of the Profundibacterium mesophilum strain KAUST100406-0324T from Red Sea, a novel genus in the family Rhodobacteraceae.</title>
        <authorList>
            <person name="Essack M."/>
            <person name="Alam I."/>
            <person name="Lafi F."/>
            <person name="Alawi W."/>
            <person name="Kamanu F."/>
            <person name="Al-Suwailem A."/>
            <person name="Lee O.O."/>
            <person name="Xu Y."/>
            <person name="Bajic V."/>
            <person name="Qian P.-Y."/>
            <person name="Archer J."/>
        </authorList>
    </citation>
    <scope>NUCLEOTIDE SEQUENCE</scope>
    <source>
        <strain evidence="1">KAUST100406-0324</strain>
    </source>
</reference>
<accession>A0A921NPG3</accession>
<evidence type="ECO:0000313" key="1">
    <source>
        <dbReference type="EMBL" id="KAF0674357.1"/>
    </source>
</evidence>
<name>A0A921NPG3_9RHOB</name>
<keyword evidence="2" id="KW-1185">Reference proteome</keyword>
<dbReference type="EMBL" id="APKE01000098">
    <property type="protein sequence ID" value="KAF0674357.1"/>
    <property type="molecule type" value="Genomic_DNA"/>
</dbReference>
<proteinExistence type="predicted"/>
<organism evidence="1 2">
    <name type="scientific">Profundibacterium mesophilum KAUST100406-0324</name>
    <dbReference type="NCBI Taxonomy" id="1037889"/>
    <lineage>
        <taxon>Bacteria</taxon>
        <taxon>Pseudomonadati</taxon>
        <taxon>Pseudomonadota</taxon>
        <taxon>Alphaproteobacteria</taxon>
        <taxon>Rhodobacterales</taxon>
        <taxon>Roseobacteraceae</taxon>
        <taxon>Profundibacterium</taxon>
    </lineage>
</organism>
<evidence type="ECO:0000313" key="2">
    <source>
        <dbReference type="Proteomes" id="UP000698242"/>
    </source>
</evidence>
<sequence>DLGHVVIATATPRGAEVALGEVIHPGVRRPAARR</sequence>